<accession>A0ABV0QNH9</accession>
<comment type="caution">
    <text evidence="2">The sequence shown here is derived from an EMBL/GenBank/DDBJ whole genome shotgun (WGS) entry which is preliminary data.</text>
</comment>
<dbReference type="PANTHER" id="PTHR45728">
    <property type="entry name" value="ACETYL-COA CARBOXYLASE, ISOFORM A"/>
    <property type="match status" value="1"/>
</dbReference>
<dbReference type="InterPro" id="IPR013537">
    <property type="entry name" value="AcCoA_COase_cen"/>
</dbReference>
<evidence type="ECO:0000313" key="3">
    <source>
        <dbReference type="Proteomes" id="UP001434883"/>
    </source>
</evidence>
<name>A0ABV0QNH9_9TELE</name>
<dbReference type="Proteomes" id="UP001434883">
    <property type="component" value="Unassembled WGS sequence"/>
</dbReference>
<protein>
    <recommendedName>
        <fullName evidence="1">Acetyl-CoA carboxylase central domain-containing protein</fullName>
    </recommendedName>
</protein>
<sequence length="157" mass="18051">MVGEKLHQLKEWVATLMKTLRDPSLPLLELQEIMTSVASRIPATVEKDIRKVMAQYRSGIRGYMKSVVLDLLKRYLQVEMQFQQAHYDKCVINLRELHKPDMSPVLDYIFSHAQVSKKNILVTMLIVRLFSSSTDGLLLLLFVAIRNIDVVCICVFA</sequence>
<feature type="domain" description="Acetyl-CoA carboxylase central" evidence="1">
    <location>
        <begin position="48"/>
        <end position="129"/>
    </location>
</feature>
<keyword evidence="3" id="KW-1185">Reference proteome</keyword>
<evidence type="ECO:0000313" key="2">
    <source>
        <dbReference type="EMBL" id="MEQ2197365.1"/>
    </source>
</evidence>
<dbReference type="Pfam" id="PF08326">
    <property type="entry name" value="ACC_central"/>
    <property type="match status" value="1"/>
</dbReference>
<dbReference type="InterPro" id="IPR049076">
    <property type="entry name" value="ACCA"/>
</dbReference>
<proteinExistence type="predicted"/>
<dbReference type="PANTHER" id="PTHR45728:SF1">
    <property type="entry name" value="ACETYL-COA CARBOXYLASE 2"/>
    <property type="match status" value="1"/>
</dbReference>
<dbReference type="EMBL" id="JAHRIN010017574">
    <property type="protein sequence ID" value="MEQ2197365.1"/>
    <property type="molecule type" value="Genomic_DNA"/>
</dbReference>
<reference evidence="2 3" key="1">
    <citation type="submission" date="2021-06" db="EMBL/GenBank/DDBJ databases">
        <authorList>
            <person name="Palmer J.M."/>
        </authorList>
    </citation>
    <scope>NUCLEOTIDE SEQUENCE [LARGE SCALE GENOMIC DNA]</scope>
    <source>
        <strain evidence="2 3">XC_2019</strain>
        <tissue evidence="2">Muscle</tissue>
    </source>
</reference>
<organism evidence="2 3">
    <name type="scientific">Xenoophorus captivus</name>
    <dbReference type="NCBI Taxonomy" id="1517983"/>
    <lineage>
        <taxon>Eukaryota</taxon>
        <taxon>Metazoa</taxon>
        <taxon>Chordata</taxon>
        <taxon>Craniata</taxon>
        <taxon>Vertebrata</taxon>
        <taxon>Euteleostomi</taxon>
        <taxon>Actinopterygii</taxon>
        <taxon>Neopterygii</taxon>
        <taxon>Teleostei</taxon>
        <taxon>Neoteleostei</taxon>
        <taxon>Acanthomorphata</taxon>
        <taxon>Ovalentaria</taxon>
        <taxon>Atherinomorphae</taxon>
        <taxon>Cyprinodontiformes</taxon>
        <taxon>Goodeidae</taxon>
        <taxon>Xenoophorus</taxon>
    </lineage>
</organism>
<gene>
    <name evidence="2" type="ORF">XENOCAPTIV_028322</name>
</gene>
<evidence type="ECO:0000259" key="1">
    <source>
        <dbReference type="Pfam" id="PF08326"/>
    </source>
</evidence>